<dbReference type="InterPro" id="IPR027266">
    <property type="entry name" value="TrmE/GcvT-like"/>
</dbReference>
<dbReference type="Gene3D" id="3.40.50.300">
    <property type="entry name" value="P-loop containing nucleotide triphosphate hydrolases"/>
    <property type="match status" value="1"/>
</dbReference>
<dbReference type="NCBIfam" id="TIGR00450">
    <property type="entry name" value="mnmE_trmE_thdF"/>
    <property type="match status" value="1"/>
</dbReference>
<dbReference type="EMBL" id="BMWW01000004">
    <property type="protein sequence ID" value="GGY93004.1"/>
    <property type="molecule type" value="Genomic_DNA"/>
</dbReference>
<dbReference type="Gene3D" id="3.30.1360.120">
    <property type="entry name" value="Probable tRNA modification gtpase trme, domain 1"/>
    <property type="match status" value="1"/>
</dbReference>
<dbReference type="Gene3D" id="1.20.120.430">
    <property type="entry name" value="tRNA modification GTPase MnmE domain 2"/>
    <property type="match status" value="1"/>
</dbReference>
<accession>A0AA87YDP2</accession>
<comment type="caution">
    <text evidence="6">Lacks conserved residue(s) required for the propagation of feature annotation.</text>
</comment>
<dbReference type="Proteomes" id="UP000619512">
    <property type="component" value="Unassembled WGS sequence"/>
</dbReference>
<dbReference type="InterPro" id="IPR025867">
    <property type="entry name" value="MnmE_helical"/>
</dbReference>
<feature type="binding site" evidence="6">
    <location>
        <position position="81"/>
    </location>
    <ligand>
        <name>(6S)-5-formyl-5,6,7,8-tetrahydrofolate</name>
        <dbReference type="ChEBI" id="CHEBI:57457"/>
    </ligand>
</feature>
<dbReference type="GO" id="GO:0046872">
    <property type="term" value="F:metal ion binding"/>
    <property type="evidence" value="ECO:0007669"/>
    <property type="project" value="UniProtKB-KW"/>
</dbReference>
<dbReference type="SUPFAM" id="SSF52540">
    <property type="entry name" value="P-loop containing nucleoside triphosphate hydrolases"/>
    <property type="match status" value="1"/>
</dbReference>
<feature type="binding site" evidence="6">
    <location>
        <position position="255"/>
    </location>
    <ligand>
        <name>Mg(2+)</name>
        <dbReference type="ChEBI" id="CHEBI:18420"/>
    </ligand>
</feature>
<name>A0AA87YDP2_9BURK</name>
<dbReference type="InterPro" id="IPR031168">
    <property type="entry name" value="G_TrmE"/>
</dbReference>
<dbReference type="GO" id="GO:0005525">
    <property type="term" value="F:GTP binding"/>
    <property type="evidence" value="ECO:0007669"/>
    <property type="project" value="UniProtKB-UniRule"/>
</dbReference>
<reference evidence="9" key="2">
    <citation type="submission" date="2022-12" db="EMBL/GenBank/DDBJ databases">
        <authorList>
            <person name="Sun Q."/>
            <person name="Kim S."/>
        </authorList>
    </citation>
    <scope>NUCLEOTIDE SEQUENCE</scope>
    <source>
        <strain evidence="9">KCTC 12344</strain>
    </source>
</reference>
<dbReference type="CDD" id="cd04164">
    <property type="entry name" value="trmE"/>
    <property type="match status" value="1"/>
</dbReference>
<evidence type="ECO:0000256" key="3">
    <source>
        <dbReference type="ARBA" id="ARBA00022741"/>
    </source>
</evidence>
<evidence type="ECO:0000313" key="9">
    <source>
        <dbReference type="EMBL" id="GGY93004.1"/>
    </source>
</evidence>
<keyword evidence="6" id="KW-0963">Cytoplasm</keyword>
<dbReference type="NCBIfam" id="TIGR00231">
    <property type="entry name" value="small_GTP"/>
    <property type="match status" value="1"/>
</dbReference>
<feature type="binding site" evidence="6">
    <location>
        <begin position="274"/>
        <end position="277"/>
    </location>
    <ligand>
        <name>GTP</name>
        <dbReference type="ChEBI" id="CHEBI:37565"/>
    </ligand>
</feature>
<evidence type="ECO:0000259" key="8">
    <source>
        <dbReference type="PROSITE" id="PS51709"/>
    </source>
</evidence>
<evidence type="ECO:0000256" key="1">
    <source>
        <dbReference type="ARBA" id="ARBA00011043"/>
    </source>
</evidence>
<dbReference type="PANTHER" id="PTHR42714:SF2">
    <property type="entry name" value="TRNA MODIFICATION GTPASE GTPBP3, MITOCHONDRIAL"/>
    <property type="match status" value="1"/>
</dbReference>
<dbReference type="RefSeq" id="WP_189568899.1">
    <property type="nucleotide sequence ID" value="NZ_BMWW01000004.1"/>
</dbReference>
<proteinExistence type="inferred from homology"/>
<keyword evidence="5 6" id="KW-0342">GTP-binding</keyword>
<dbReference type="InterPro" id="IPR004520">
    <property type="entry name" value="GTPase_MnmE"/>
</dbReference>
<dbReference type="Pfam" id="PF12631">
    <property type="entry name" value="MnmE_helical"/>
    <property type="match status" value="1"/>
</dbReference>
<evidence type="ECO:0000256" key="7">
    <source>
        <dbReference type="RuleBase" id="RU003313"/>
    </source>
</evidence>
<dbReference type="PANTHER" id="PTHR42714">
    <property type="entry name" value="TRNA MODIFICATION GTPASE GTPBP3"/>
    <property type="match status" value="1"/>
</dbReference>
<feature type="binding site" evidence="6">
    <location>
        <position position="24"/>
    </location>
    <ligand>
        <name>(6S)-5-formyl-5,6,7,8-tetrahydrofolate</name>
        <dbReference type="ChEBI" id="CHEBI:57457"/>
    </ligand>
</feature>
<dbReference type="Pfam" id="PF10396">
    <property type="entry name" value="TrmE_N"/>
    <property type="match status" value="1"/>
</dbReference>
<protein>
    <recommendedName>
        <fullName evidence="6">tRNA modification GTPase MnmE</fullName>
        <ecNumber evidence="6">3.6.-.-</ecNumber>
    </recommendedName>
</protein>
<feature type="binding site" evidence="6">
    <location>
        <begin position="249"/>
        <end position="255"/>
    </location>
    <ligand>
        <name>GTP</name>
        <dbReference type="ChEBI" id="CHEBI:37565"/>
    </ligand>
</feature>
<sequence length="458" mass="49065">MNLDTSPIAAIATAPGRGGIGVVRASGKNLQGLAQALFGVALKPRHATFIPFKQADGTLIDEGIALYFKGPHSYTGEDVIELQGHGGPVVLQMLLQRVLEAGQEFSVRLAEPGEFTRRAYMNDKLDLAQAEAVADLIDASTEAAAKSATQSLSGAFSKTIHALVERVTHLRMLVEATLDFPEEEIDFLEKSDARGQLKGIVEALDAVFRQASQGALLREGLNVVLVGQPNVGKSSLLNALAGADVAIVTPIAGTTRDKVTETIQIEGIPLNIIDTAGIRGHDEAVDVVERIGIERTWGEVGKADVILHMLDANHGPTRADESILAGFPAGVPVLRIWNKIDLSGHKPSIDASVDATHIYLSAHQHEGIDLLRAELLRIAGWQQTGESLYLARERHLVALKNAARHLDHATAHAAQTDQSLDLFAEELRLAQTQLSTITGAFSSDDLLGVIFSRFCIGK</sequence>
<keyword evidence="6" id="KW-0460">Magnesium</keyword>
<keyword evidence="6" id="KW-0479">Metal-binding</keyword>
<comment type="subcellular location">
    <subcellularLocation>
        <location evidence="6">Cytoplasm</location>
    </subcellularLocation>
</comment>
<dbReference type="InterPro" id="IPR005225">
    <property type="entry name" value="Small_GTP-bd"/>
</dbReference>
<dbReference type="HAMAP" id="MF_00379">
    <property type="entry name" value="GTPase_MnmE"/>
    <property type="match status" value="1"/>
</dbReference>
<comment type="subunit">
    <text evidence="6">Homodimer. Heterotetramer of two MnmE and two MnmG subunits.</text>
</comment>
<dbReference type="InterPro" id="IPR027368">
    <property type="entry name" value="MnmE_dom2"/>
</dbReference>
<keyword evidence="2 6" id="KW-0819">tRNA processing</keyword>
<feature type="binding site" evidence="6">
    <location>
        <position position="251"/>
    </location>
    <ligand>
        <name>K(+)</name>
        <dbReference type="ChEBI" id="CHEBI:29103"/>
    </ligand>
</feature>
<comment type="cofactor">
    <cofactor evidence="6">
        <name>K(+)</name>
        <dbReference type="ChEBI" id="CHEBI:29103"/>
    </cofactor>
    <text evidence="6">Binds 1 potassium ion per subunit.</text>
</comment>
<comment type="function">
    <text evidence="6">Exhibits a very high intrinsic GTPase hydrolysis rate. Involved in the addition of a carboxymethylaminomethyl (cmnm) group at the wobble position (U34) of certain tRNAs, forming tRNA-cmnm(5)s(2)U34.</text>
</comment>
<reference evidence="9" key="1">
    <citation type="journal article" date="2014" name="Int. J. Syst. Evol. Microbiol.">
        <title>Complete genome sequence of Corynebacterium casei LMG S-19264T (=DSM 44701T), isolated from a smear-ripened cheese.</title>
        <authorList>
            <consortium name="US DOE Joint Genome Institute (JGI-PGF)"/>
            <person name="Walter F."/>
            <person name="Albersmeier A."/>
            <person name="Kalinowski J."/>
            <person name="Ruckert C."/>
        </authorList>
    </citation>
    <scope>NUCLEOTIDE SEQUENCE</scope>
    <source>
        <strain evidence="9">KCTC 12344</strain>
    </source>
</reference>
<dbReference type="GO" id="GO:0003924">
    <property type="term" value="F:GTPase activity"/>
    <property type="evidence" value="ECO:0007669"/>
    <property type="project" value="UniProtKB-UniRule"/>
</dbReference>
<organism evidence="9 10">
    <name type="scientific">Pseudoduganella plicata</name>
    <dbReference type="NCBI Taxonomy" id="321984"/>
    <lineage>
        <taxon>Bacteria</taxon>
        <taxon>Pseudomonadati</taxon>
        <taxon>Pseudomonadota</taxon>
        <taxon>Betaproteobacteria</taxon>
        <taxon>Burkholderiales</taxon>
        <taxon>Oxalobacteraceae</taxon>
        <taxon>Telluria group</taxon>
        <taxon>Pseudoduganella</taxon>
    </lineage>
</organism>
<feature type="binding site" evidence="6">
    <location>
        <position position="458"/>
    </location>
    <ligand>
        <name>(6S)-5-formyl-5,6,7,8-tetrahydrofolate</name>
        <dbReference type="ChEBI" id="CHEBI:57457"/>
    </ligand>
</feature>
<feature type="binding site" evidence="6">
    <location>
        <position position="124"/>
    </location>
    <ligand>
        <name>(6S)-5-formyl-5,6,7,8-tetrahydrofolate</name>
        <dbReference type="ChEBI" id="CHEBI:57457"/>
    </ligand>
</feature>
<dbReference type="InterPro" id="IPR027417">
    <property type="entry name" value="P-loop_NTPase"/>
</dbReference>
<keyword evidence="3 6" id="KW-0547">Nucleotide-binding</keyword>
<dbReference type="GO" id="GO:0030488">
    <property type="term" value="P:tRNA methylation"/>
    <property type="evidence" value="ECO:0007669"/>
    <property type="project" value="TreeGrafter"/>
</dbReference>
<evidence type="ECO:0000313" key="10">
    <source>
        <dbReference type="Proteomes" id="UP000619512"/>
    </source>
</evidence>
<feature type="domain" description="TrmE-type G" evidence="8">
    <location>
        <begin position="220"/>
        <end position="380"/>
    </location>
</feature>
<dbReference type="AlphaFoldDB" id="A0AA87YDP2"/>
<evidence type="ECO:0000256" key="6">
    <source>
        <dbReference type="HAMAP-Rule" id="MF_00379"/>
    </source>
</evidence>
<dbReference type="GO" id="GO:0005829">
    <property type="term" value="C:cytosol"/>
    <property type="evidence" value="ECO:0007669"/>
    <property type="project" value="TreeGrafter"/>
</dbReference>
<keyword evidence="6" id="KW-0378">Hydrolase</keyword>
<evidence type="ECO:0000256" key="2">
    <source>
        <dbReference type="ARBA" id="ARBA00022694"/>
    </source>
</evidence>
<dbReference type="InterPro" id="IPR006073">
    <property type="entry name" value="GTP-bd"/>
</dbReference>
<comment type="caution">
    <text evidence="9">The sequence shown here is derived from an EMBL/GenBank/DDBJ whole genome shotgun (WGS) entry which is preliminary data.</text>
</comment>
<gene>
    <name evidence="6 9" type="primary">mnmE</name>
    <name evidence="6" type="synonym">trmE</name>
    <name evidence="9" type="ORF">GCM10007388_28040</name>
</gene>
<dbReference type="GO" id="GO:0002098">
    <property type="term" value="P:tRNA wobble uridine modification"/>
    <property type="evidence" value="ECO:0007669"/>
    <property type="project" value="TreeGrafter"/>
</dbReference>
<evidence type="ECO:0000256" key="4">
    <source>
        <dbReference type="ARBA" id="ARBA00022958"/>
    </source>
</evidence>
<feature type="binding site" evidence="6">
    <location>
        <position position="254"/>
    </location>
    <ligand>
        <name>K(+)</name>
        <dbReference type="ChEBI" id="CHEBI:29103"/>
    </ligand>
</feature>
<feature type="binding site" evidence="6">
    <location>
        <position position="230"/>
    </location>
    <ligand>
        <name>K(+)</name>
        <dbReference type="ChEBI" id="CHEBI:29103"/>
    </ligand>
</feature>
<dbReference type="PRINTS" id="PR00449">
    <property type="entry name" value="RASTRNSFRMNG"/>
</dbReference>
<feature type="binding site" evidence="6">
    <location>
        <begin position="230"/>
        <end position="235"/>
    </location>
    <ligand>
        <name>GTP</name>
        <dbReference type="ChEBI" id="CHEBI:37565"/>
    </ligand>
</feature>
<dbReference type="EC" id="3.6.-.-" evidence="6"/>
<dbReference type="SUPFAM" id="SSF116878">
    <property type="entry name" value="TrmE connector domain"/>
    <property type="match status" value="1"/>
</dbReference>
<dbReference type="PROSITE" id="PS51709">
    <property type="entry name" value="G_TRME"/>
    <property type="match status" value="1"/>
</dbReference>
<feature type="binding site" evidence="6">
    <location>
        <position position="249"/>
    </location>
    <ligand>
        <name>K(+)</name>
        <dbReference type="ChEBI" id="CHEBI:29103"/>
    </ligand>
</feature>
<keyword evidence="4 6" id="KW-0630">Potassium</keyword>
<comment type="similarity">
    <text evidence="1 6 7">Belongs to the TRAFAC class TrmE-Era-EngA-EngB-Septin-like GTPase superfamily. TrmE GTPase family.</text>
</comment>
<feature type="binding site" evidence="6">
    <location>
        <position position="234"/>
    </location>
    <ligand>
        <name>Mg(2+)</name>
        <dbReference type="ChEBI" id="CHEBI:18420"/>
    </ligand>
</feature>
<evidence type="ECO:0000256" key="5">
    <source>
        <dbReference type="ARBA" id="ARBA00023134"/>
    </source>
</evidence>
<dbReference type="Pfam" id="PF01926">
    <property type="entry name" value="MMR_HSR1"/>
    <property type="match status" value="1"/>
</dbReference>
<dbReference type="InterPro" id="IPR018948">
    <property type="entry name" value="GTP-bd_TrmE_N"/>
</dbReference>
<dbReference type="NCBIfam" id="NF003661">
    <property type="entry name" value="PRK05291.1-3"/>
    <property type="match status" value="1"/>
</dbReference>
<dbReference type="CDD" id="cd14858">
    <property type="entry name" value="TrmE_N"/>
    <property type="match status" value="1"/>
</dbReference>